<evidence type="ECO:0000313" key="3">
    <source>
        <dbReference type="Proteomes" id="UP001519460"/>
    </source>
</evidence>
<dbReference type="AlphaFoldDB" id="A0ABD0JFH1"/>
<accession>A0ABD0JFH1</accession>
<comment type="caution">
    <text evidence="2">The sequence shown here is derived from an EMBL/GenBank/DDBJ whole genome shotgun (WGS) entry which is preliminary data.</text>
</comment>
<feature type="region of interest" description="Disordered" evidence="1">
    <location>
        <begin position="55"/>
        <end position="78"/>
    </location>
</feature>
<proteinExistence type="predicted"/>
<dbReference type="Proteomes" id="UP001519460">
    <property type="component" value="Unassembled WGS sequence"/>
</dbReference>
<name>A0ABD0JFH1_9CAEN</name>
<reference evidence="2 3" key="1">
    <citation type="journal article" date="2023" name="Sci. Data">
        <title>Genome assembly of the Korean intertidal mud-creeper Batillaria attramentaria.</title>
        <authorList>
            <person name="Patra A.K."/>
            <person name="Ho P.T."/>
            <person name="Jun S."/>
            <person name="Lee S.J."/>
            <person name="Kim Y."/>
            <person name="Won Y.J."/>
        </authorList>
    </citation>
    <scope>NUCLEOTIDE SEQUENCE [LARGE SCALE GENOMIC DNA]</scope>
    <source>
        <strain evidence="2">Wonlab-2016</strain>
    </source>
</reference>
<organism evidence="2 3">
    <name type="scientific">Batillaria attramentaria</name>
    <dbReference type="NCBI Taxonomy" id="370345"/>
    <lineage>
        <taxon>Eukaryota</taxon>
        <taxon>Metazoa</taxon>
        <taxon>Spiralia</taxon>
        <taxon>Lophotrochozoa</taxon>
        <taxon>Mollusca</taxon>
        <taxon>Gastropoda</taxon>
        <taxon>Caenogastropoda</taxon>
        <taxon>Sorbeoconcha</taxon>
        <taxon>Cerithioidea</taxon>
        <taxon>Batillariidae</taxon>
        <taxon>Batillaria</taxon>
    </lineage>
</organism>
<gene>
    <name evidence="2" type="ORF">BaRGS_00035103</name>
</gene>
<dbReference type="EMBL" id="JACVVK020000462">
    <property type="protein sequence ID" value="KAK7473625.1"/>
    <property type="molecule type" value="Genomic_DNA"/>
</dbReference>
<keyword evidence="3" id="KW-1185">Reference proteome</keyword>
<evidence type="ECO:0000256" key="1">
    <source>
        <dbReference type="SAM" id="MobiDB-lite"/>
    </source>
</evidence>
<feature type="compositionally biased region" description="Basic residues" evidence="1">
    <location>
        <begin position="63"/>
        <end position="78"/>
    </location>
</feature>
<sequence length="110" mass="12071">MCRFLQNNIVDKETLSPSAPLARHSVTALRRRLDDILSPVPRPLVLIVGKAAASSHPHDGVRSRAKSKSSAFVKHHPFPGVPCKRRRLPISGFQARLSSLINPPQVAKPD</sequence>
<protein>
    <submittedName>
        <fullName evidence="2">Uncharacterized protein</fullName>
    </submittedName>
</protein>
<evidence type="ECO:0000313" key="2">
    <source>
        <dbReference type="EMBL" id="KAK7473625.1"/>
    </source>
</evidence>